<proteinExistence type="predicted"/>
<name>A0AAV8X9H0_9CUCU</name>
<dbReference type="GO" id="GO:0036064">
    <property type="term" value="C:ciliary basal body"/>
    <property type="evidence" value="ECO:0007669"/>
    <property type="project" value="TreeGrafter"/>
</dbReference>
<evidence type="ECO:0000313" key="2">
    <source>
        <dbReference type="EMBL" id="KAJ8934649.1"/>
    </source>
</evidence>
<dbReference type="AlphaFoldDB" id="A0AAV8X9H0"/>
<comment type="caution">
    <text evidence="2">The sequence shown here is derived from an EMBL/GenBank/DDBJ whole genome shotgun (WGS) entry which is preliminary data.</text>
</comment>
<dbReference type="Proteomes" id="UP001162156">
    <property type="component" value="Unassembled WGS sequence"/>
</dbReference>
<dbReference type="PANTHER" id="PTHR28661:SF1">
    <property type="entry name" value="MICROTUBULE NUCLEATION FACTOR SSNA1"/>
    <property type="match status" value="1"/>
</dbReference>
<evidence type="ECO:0000313" key="3">
    <source>
        <dbReference type="Proteomes" id="UP001162156"/>
    </source>
</evidence>
<protein>
    <submittedName>
        <fullName evidence="2">Uncharacterized protein</fullName>
    </submittedName>
</protein>
<dbReference type="InterPro" id="IPR033362">
    <property type="entry name" value="SSNA1_fam"/>
</dbReference>
<dbReference type="PANTHER" id="PTHR28661">
    <property type="entry name" value="SJOEGREN SYNDROME NUCLEAR AUTOANTIGEN 1"/>
    <property type="match status" value="1"/>
</dbReference>
<sequence>MRRLPYKGSGTNFLKLVLNLPRKNKMSEHGAALQTYNLELVKCILFLMFILKIITSISGLEDLKIKRNEIVDIIYKEEAEKVVLEKNLEALQNRLALLNKSLEHHKNIYENYDKTINDTENGFKKILESSQALLHLAQHESNKIDCSNSSKKAVFVEYAPINEPNY</sequence>
<keyword evidence="3" id="KW-1185">Reference proteome</keyword>
<gene>
    <name evidence="2" type="ORF">NQ314_013248</name>
</gene>
<reference evidence="2" key="1">
    <citation type="journal article" date="2023" name="Insect Mol. Biol.">
        <title>Genome sequencing provides insights into the evolution of gene families encoding plant cell wall-degrading enzymes in longhorned beetles.</title>
        <authorList>
            <person name="Shin N.R."/>
            <person name="Okamura Y."/>
            <person name="Kirsch R."/>
            <person name="Pauchet Y."/>
        </authorList>
    </citation>
    <scope>NUCLEOTIDE SEQUENCE</scope>
    <source>
        <strain evidence="2">RBIC_L_NR</strain>
    </source>
</reference>
<evidence type="ECO:0000256" key="1">
    <source>
        <dbReference type="SAM" id="Coils"/>
    </source>
</evidence>
<dbReference type="EMBL" id="JANEYF010003692">
    <property type="protein sequence ID" value="KAJ8934649.1"/>
    <property type="molecule type" value="Genomic_DNA"/>
</dbReference>
<feature type="coiled-coil region" evidence="1">
    <location>
        <begin position="74"/>
        <end position="108"/>
    </location>
</feature>
<keyword evidence="1" id="KW-0175">Coiled coil</keyword>
<dbReference type="GO" id="GO:0005813">
    <property type="term" value="C:centrosome"/>
    <property type="evidence" value="ECO:0007669"/>
    <property type="project" value="TreeGrafter"/>
</dbReference>
<accession>A0AAV8X9H0</accession>
<organism evidence="2 3">
    <name type="scientific">Rhamnusium bicolor</name>
    <dbReference type="NCBI Taxonomy" id="1586634"/>
    <lineage>
        <taxon>Eukaryota</taxon>
        <taxon>Metazoa</taxon>
        <taxon>Ecdysozoa</taxon>
        <taxon>Arthropoda</taxon>
        <taxon>Hexapoda</taxon>
        <taxon>Insecta</taxon>
        <taxon>Pterygota</taxon>
        <taxon>Neoptera</taxon>
        <taxon>Endopterygota</taxon>
        <taxon>Coleoptera</taxon>
        <taxon>Polyphaga</taxon>
        <taxon>Cucujiformia</taxon>
        <taxon>Chrysomeloidea</taxon>
        <taxon>Cerambycidae</taxon>
        <taxon>Lepturinae</taxon>
        <taxon>Rhagiini</taxon>
        <taxon>Rhamnusium</taxon>
    </lineage>
</organism>